<accession>A0A8B8B574</accession>
<keyword evidence="1" id="KW-0863">Zinc-finger</keyword>
<sequence length="879" mass="98623">MSSKHGQKKAQMPEDSKLQHVPQPSEAAKLPQLPPLSIDTMTQVELQDFIPQLVSIMMSSKPGGPHRKNGRPDWWPLHLPWTGTKTDLLYHESNWSEPLRDAIRKCYRHLGQEKLLQMNTQDSPSGATVSHPGKMGASPSYYAGPAPNNKRMCHYAEIYICYFCEREFSDKTLMREHQTLCQERPPQLQEALTVPPQSTDPGQGPPQMSPAKLSLHYKTPRVPKDSFIKLFNLVPKQKADRILARHRNSLDVECEELDYSMPETPISPTTPRTPKSLISQLSREEGPASRKRLSYSEPAGDNEDRESVVSGCSEESEEKATQKGKSLLTIDVSSLLGQRIQKHVKADSFLQVIGDSESFCKTPVKNSFYEKLRNRTITFPLSYKPRRKHDGKFVHMYGFTSRQKKEIKKRLKSGLCKKSREILRSLPKCSVDVARLTNWELKRFMSKQSYRKLMNIKPKYTVSESEFPKEPLLLSPNVDKLLGLKKRSEFNKTQLNRLAPVNVVSEDANAEITRQKLTLYRCLLSDLAAMQSSMTKNKTTQALQKSLKLKLNQRPAVESHDSVSVKKEKPEISGIQASTPLLNPPLHDTKLKRKRSLNQSVDDISIISISSDEESVNSRCCVACRKKKQFSPVLPLPLPNSRPLSVSPSSSVSVTPQVSPCSCISSPESEASLHLRLSPVSDLVQWHVKSPTSQATKSRTSVKPSLKAAMETPVSSAVFQKTKSREVSPLKRQDSPVPSRSPARKPLTDTSMSKLRTSPRKSQQSPSVSVEVKVQGHSKEKDKNLEKKETSIENLRLGPKATASPKTSPQKSSQGKQMTPQKTSPKKSSSVKKTEFQQDLTEIQTRSRSGIPPKRSKRIMSLSSLSPQSSPKKPRIDSK</sequence>
<keyword evidence="1" id="KW-0862">Zinc</keyword>
<dbReference type="GO" id="GO:0008270">
    <property type="term" value="F:zinc ion binding"/>
    <property type="evidence" value="ECO:0007669"/>
    <property type="project" value="UniProtKB-KW"/>
</dbReference>
<organism evidence="4 5">
    <name type="scientific">Crassostrea virginica</name>
    <name type="common">Eastern oyster</name>
    <dbReference type="NCBI Taxonomy" id="6565"/>
    <lineage>
        <taxon>Eukaryota</taxon>
        <taxon>Metazoa</taxon>
        <taxon>Spiralia</taxon>
        <taxon>Lophotrochozoa</taxon>
        <taxon>Mollusca</taxon>
        <taxon>Bivalvia</taxon>
        <taxon>Autobranchia</taxon>
        <taxon>Pteriomorphia</taxon>
        <taxon>Ostreida</taxon>
        <taxon>Ostreoidea</taxon>
        <taxon>Ostreidae</taxon>
        <taxon>Crassostrea</taxon>
    </lineage>
</organism>
<dbReference type="KEGG" id="cvn:111107589"/>
<evidence type="ECO:0000256" key="1">
    <source>
        <dbReference type="PROSITE-ProRule" id="PRU00042"/>
    </source>
</evidence>
<feature type="compositionally biased region" description="Polar residues" evidence="2">
    <location>
        <begin position="748"/>
        <end position="768"/>
    </location>
</feature>
<dbReference type="InterPro" id="IPR013087">
    <property type="entry name" value="Znf_C2H2_type"/>
</dbReference>
<dbReference type="AlphaFoldDB" id="A0A8B8B574"/>
<name>A0A8B8B574_CRAVI</name>
<dbReference type="Proteomes" id="UP000694844">
    <property type="component" value="Chromosome 8"/>
</dbReference>
<feature type="compositionally biased region" description="Polar residues" evidence="2">
    <location>
        <begin position="690"/>
        <end position="703"/>
    </location>
</feature>
<feature type="compositionally biased region" description="Basic and acidic residues" evidence="2">
    <location>
        <begin position="723"/>
        <end position="734"/>
    </location>
</feature>
<feature type="compositionally biased region" description="Polar residues" evidence="2">
    <location>
        <begin position="837"/>
        <end position="848"/>
    </location>
</feature>
<dbReference type="OrthoDB" id="6288734at2759"/>
<keyword evidence="4" id="KW-1185">Reference proteome</keyword>
<feature type="region of interest" description="Disordered" evidence="2">
    <location>
        <begin position="1"/>
        <end position="34"/>
    </location>
</feature>
<evidence type="ECO:0000256" key="2">
    <source>
        <dbReference type="SAM" id="MobiDB-lite"/>
    </source>
</evidence>
<feature type="compositionally biased region" description="Low complexity" evidence="2">
    <location>
        <begin position="861"/>
        <end position="871"/>
    </location>
</feature>
<feature type="compositionally biased region" description="Polar residues" evidence="2">
    <location>
        <begin position="266"/>
        <end position="281"/>
    </location>
</feature>
<feature type="compositionally biased region" description="Basic and acidic residues" evidence="2">
    <location>
        <begin position="777"/>
        <end position="791"/>
    </location>
</feature>
<feature type="compositionally biased region" description="Polar residues" evidence="2">
    <location>
        <begin position="804"/>
        <end position="821"/>
    </location>
</feature>
<gene>
    <name evidence="5" type="primary">LOC111107589</name>
</gene>
<feature type="region of interest" description="Disordered" evidence="2">
    <location>
        <begin position="261"/>
        <end position="320"/>
    </location>
</feature>
<dbReference type="RefSeq" id="XP_022298565.1">
    <property type="nucleotide sequence ID" value="XM_022442857.1"/>
</dbReference>
<evidence type="ECO:0000259" key="3">
    <source>
        <dbReference type="PROSITE" id="PS50157"/>
    </source>
</evidence>
<dbReference type="GeneID" id="111107589"/>
<reference evidence="5" key="1">
    <citation type="submission" date="2025-08" db="UniProtKB">
        <authorList>
            <consortium name="RefSeq"/>
        </authorList>
    </citation>
    <scope>IDENTIFICATION</scope>
    <source>
        <tissue evidence="5">Whole sample</tissue>
    </source>
</reference>
<feature type="domain" description="C2H2-type" evidence="3">
    <location>
        <begin position="159"/>
        <end position="186"/>
    </location>
</feature>
<keyword evidence="1" id="KW-0479">Metal-binding</keyword>
<dbReference type="PROSITE" id="PS50157">
    <property type="entry name" value="ZINC_FINGER_C2H2_2"/>
    <property type="match status" value="1"/>
</dbReference>
<feature type="region of interest" description="Disordered" evidence="2">
    <location>
        <begin position="689"/>
        <end position="879"/>
    </location>
</feature>
<dbReference type="InterPro" id="IPR019525">
    <property type="entry name" value="Nrf1_NLS/DNA-bd_dimer"/>
</dbReference>
<protein>
    <submittedName>
        <fullName evidence="5">Uncharacterized protein LOC111107589 isoform X1</fullName>
    </submittedName>
</protein>
<evidence type="ECO:0000313" key="5">
    <source>
        <dbReference type="RefSeq" id="XP_022298565.1"/>
    </source>
</evidence>
<evidence type="ECO:0000313" key="4">
    <source>
        <dbReference type="Proteomes" id="UP000694844"/>
    </source>
</evidence>
<proteinExistence type="predicted"/>
<dbReference type="Pfam" id="PF10491">
    <property type="entry name" value="Nrf1_DNA-bind"/>
    <property type="match status" value="1"/>
</dbReference>